<dbReference type="CDD" id="cd00303">
    <property type="entry name" value="retropepsin_like"/>
    <property type="match status" value="1"/>
</dbReference>
<protein>
    <submittedName>
        <fullName evidence="2">Uncharacterized protein LOC107474627</fullName>
    </submittedName>
</protein>
<name>A0A6P4CE43_ARADU</name>
<dbReference type="Proteomes" id="UP000515211">
    <property type="component" value="Chromosome 2"/>
</dbReference>
<dbReference type="InterPro" id="IPR043502">
    <property type="entry name" value="DNA/RNA_pol_sf"/>
</dbReference>
<dbReference type="Gene3D" id="2.40.70.10">
    <property type="entry name" value="Acid Proteases"/>
    <property type="match status" value="1"/>
</dbReference>
<sequence>MEGSRPERQTSIPNSHINFSVADFKTSCPNLDDPVVISLYMGELTVKKVLLDPGSSVDVLFYSTFKKMNFSDKALQPSPGELVGFSGEKVSVLGYIWLRTTIGEPPNNKTLDIQFLVVDCPSPYNIILGRPPLNALGAIVSTVHLCVKFPLQDGEVGTIHADHKEARQCYNASLKAVKKETPRVHTVYNSANIPTLTELDPRSDNHRPTPTDDLEKVILNQDEQFTNVGSAFIAGQKTDLMALLKTNADLFAWTPADMPGIDPNFICHKLAVHPNAQSIRQKKRNLGDERRRAAEAETKKLLKAGFIREIRFSAWLANDVMVRKNSGK</sequence>
<organism evidence="1 2">
    <name type="scientific">Arachis duranensis</name>
    <name type="common">Wild peanut</name>
    <dbReference type="NCBI Taxonomy" id="130453"/>
    <lineage>
        <taxon>Eukaryota</taxon>
        <taxon>Viridiplantae</taxon>
        <taxon>Streptophyta</taxon>
        <taxon>Embryophyta</taxon>
        <taxon>Tracheophyta</taxon>
        <taxon>Spermatophyta</taxon>
        <taxon>Magnoliopsida</taxon>
        <taxon>eudicotyledons</taxon>
        <taxon>Gunneridae</taxon>
        <taxon>Pentapetalae</taxon>
        <taxon>rosids</taxon>
        <taxon>fabids</taxon>
        <taxon>Fabales</taxon>
        <taxon>Fabaceae</taxon>
        <taxon>Papilionoideae</taxon>
        <taxon>50 kb inversion clade</taxon>
        <taxon>dalbergioids sensu lato</taxon>
        <taxon>Dalbergieae</taxon>
        <taxon>Pterocarpus clade</taxon>
        <taxon>Arachis</taxon>
    </lineage>
</organism>
<keyword evidence="1" id="KW-1185">Reference proteome</keyword>
<dbReference type="InterPro" id="IPR021109">
    <property type="entry name" value="Peptidase_aspartic_dom_sf"/>
</dbReference>
<gene>
    <name evidence="2" type="primary">LOC107474627</name>
</gene>
<evidence type="ECO:0000313" key="2">
    <source>
        <dbReference type="RefSeq" id="XP_015949749.1"/>
    </source>
</evidence>
<dbReference type="SUPFAM" id="SSF56672">
    <property type="entry name" value="DNA/RNA polymerases"/>
    <property type="match status" value="1"/>
</dbReference>
<dbReference type="GeneID" id="107474627"/>
<dbReference type="RefSeq" id="XP_015949749.1">
    <property type="nucleotide sequence ID" value="XM_016094263.1"/>
</dbReference>
<evidence type="ECO:0000313" key="1">
    <source>
        <dbReference type="Proteomes" id="UP000515211"/>
    </source>
</evidence>
<reference evidence="2" key="2">
    <citation type="submission" date="2025-08" db="UniProtKB">
        <authorList>
            <consortium name="RefSeq"/>
        </authorList>
    </citation>
    <scope>IDENTIFICATION</scope>
    <source>
        <tissue evidence="2">Whole plant</tissue>
    </source>
</reference>
<reference evidence="1" key="1">
    <citation type="journal article" date="2016" name="Nat. Genet.">
        <title>The genome sequences of Arachis duranensis and Arachis ipaensis, the diploid ancestors of cultivated peanut.</title>
        <authorList>
            <person name="Bertioli D.J."/>
            <person name="Cannon S.B."/>
            <person name="Froenicke L."/>
            <person name="Huang G."/>
            <person name="Farmer A.D."/>
            <person name="Cannon E.K."/>
            <person name="Liu X."/>
            <person name="Gao D."/>
            <person name="Clevenger J."/>
            <person name="Dash S."/>
            <person name="Ren L."/>
            <person name="Moretzsohn M.C."/>
            <person name="Shirasawa K."/>
            <person name="Huang W."/>
            <person name="Vidigal B."/>
            <person name="Abernathy B."/>
            <person name="Chu Y."/>
            <person name="Niederhuth C.E."/>
            <person name="Umale P."/>
            <person name="Araujo A.C."/>
            <person name="Kozik A."/>
            <person name="Kim K.D."/>
            <person name="Burow M.D."/>
            <person name="Varshney R.K."/>
            <person name="Wang X."/>
            <person name="Zhang X."/>
            <person name="Barkley N."/>
            <person name="Guimaraes P.M."/>
            <person name="Isobe S."/>
            <person name="Guo B."/>
            <person name="Liao B."/>
            <person name="Stalker H.T."/>
            <person name="Schmitz R.J."/>
            <person name="Scheffler B.E."/>
            <person name="Leal-Bertioli S.C."/>
            <person name="Xun X."/>
            <person name="Jackson S.A."/>
            <person name="Michelmore R."/>
            <person name="Ozias-Akins P."/>
        </authorList>
    </citation>
    <scope>NUCLEOTIDE SEQUENCE [LARGE SCALE GENOMIC DNA]</scope>
    <source>
        <strain evidence="1">cv. V14167</strain>
    </source>
</reference>
<proteinExistence type="predicted"/>
<accession>A0A6P4CE43</accession>
<dbReference type="PANTHER" id="PTHR33240">
    <property type="entry name" value="OS08G0508500 PROTEIN"/>
    <property type="match status" value="1"/>
</dbReference>
<dbReference type="KEGG" id="adu:107474627"/>
<dbReference type="Gene3D" id="3.10.10.10">
    <property type="entry name" value="HIV Type 1 Reverse Transcriptase, subunit A, domain 1"/>
    <property type="match status" value="1"/>
</dbReference>
<dbReference type="PANTHER" id="PTHR33240:SF15">
    <property type="entry name" value="GAG-PRO-LIKE PROTEIN"/>
    <property type="match status" value="1"/>
</dbReference>
<dbReference type="AlphaFoldDB" id="A0A6P4CE43"/>